<keyword evidence="2" id="KW-0227">DNA damage</keyword>
<dbReference type="InterPro" id="IPR001126">
    <property type="entry name" value="UmuC"/>
</dbReference>
<evidence type="ECO:0000259" key="3">
    <source>
        <dbReference type="PROSITE" id="PS50173"/>
    </source>
</evidence>
<comment type="caution">
    <text evidence="4">The sequence shown here is derived from an EMBL/GenBank/DDBJ whole genome shotgun (WGS) entry which is preliminary data.</text>
</comment>
<dbReference type="SUPFAM" id="SSF56672">
    <property type="entry name" value="DNA/RNA polymerases"/>
    <property type="match status" value="1"/>
</dbReference>
<dbReference type="PROSITE" id="PS50173">
    <property type="entry name" value="UMUC"/>
    <property type="match status" value="1"/>
</dbReference>
<evidence type="ECO:0000313" key="5">
    <source>
        <dbReference type="Proteomes" id="UP000776983"/>
    </source>
</evidence>
<feature type="domain" description="UmuC" evidence="3">
    <location>
        <begin position="18"/>
        <end position="102"/>
    </location>
</feature>
<evidence type="ECO:0000313" key="4">
    <source>
        <dbReference type="EMBL" id="MCB5364810.1"/>
    </source>
</evidence>
<evidence type="ECO:0000256" key="1">
    <source>
        <dbReference type="ARBA" id="ARBA00010945"/>
    </source>
</evidence>
<name>A0ABS8CFJ1_9BURK</name>
<keyword evidence="5" id="KW-1185">Reference proteome</keyword>
<accession>A0ABS8CFJ1</accession>
<dbReference type="RefSeq" id="WP_226955225.1">
    <property type="nucleotide sequence ID" value="NZ_JACDXW010000009.1"/>
</dbReference>
<dbReference type="PANTHER" id="PTHR35369">
    <property type="entry name" value="BLR3025 PROTEIN-RELATED"/>
    <property type="match status" value="1"/>
</dbReference>
<dbReference type="Gene3D" id="3.30.70.270">
    <property type="match status" value="1"/>
</dbReference>
<dbReference type="InterPro" id="IPR043128">
    <property type="entry name" value="Rev_trsase/Diguanyl_cyclase"/>
</dbReference>
<organism evidence="4 5">
    <name type="scientific">Mesopusillimonas faecipullorum</name>
    <dbReference type="NCBI Taxonomy" id="2755040"/>
    <lineage>
        <taxon>Bacteria</taxon>
        <taxon>Pseudomonadati</taxon>
        <taxon>Pseudomonadota</taxon>
        <taxon>Betaproteobacteria</taxon>
        <taxon>Burkholderiales</taxon>
        <taxon>Alcaligenaceae</taxon>
        <taxon>Mesopusillimonas</taxon>
    </lineage>
</organism>
<dbReference type="CDD" id="cd03468">
    <property type="entry name" value="PolY_like"/>
    <property type="match status" value="1"/>
</dbReference>
<dbReference type="Proteomes" id="UP000776983">
    <property type="component" value="Unassembled WGS sequence"/>
</dbReference>
<dbReference type="Gene3D" id="3.40.1170.60">
    <property type="match status" value="1"/>
</dbReference>
<dbReference type="PANTHER" id="PTHR35369:SF2">
    <property type="entry name" value="BLR3025 PROTEIN"/>
    <property type="match status" value="1"/>
</dbReference>
<proteinExistence type="inferred from homology"/>
<comment type="similarity">
    <text evidence="1">Belongs to the DNA polymerase type-Y family.</text>
</comment>
<gene>
    <name evidence="4" type="ORF">H0484_13755</name>
</gene>
<dbReference type="EMBL" id="JACDXW010000009">
    <property type="protein sequence ID" value="MCB5364810.1"/>
    <property type="molecule type" value="Genomic_DNA"/>
</dbReference>
<reference evidence="4 5" key="1">
    <citation type="submission" date="2020-07" db="EMBL/GenBank/DDBJ databases">
        <title>Pusillimonas sp. nov., isolated from poultry manure in Taiwan.</title>
        <authorList>
            <person name="Lin S.-Y."/>
            <person name="Tang Y.-S."/>
            <person name="Young C.-C."/>
        </authorList>
    </citation>
    <scope>NUCLEOTIDE SEQUENCE [LARGE SCALE GENOMIC DNA]</scope>
    <source>
        <strain evidence="4 5">CC-YST705</strain>
    </source>
</reference>
<evidence type="ECO:0000256" key="2">
    <source>
        <dbReference type="ARBA" id="ARBA00022763"/>
    </source>
</evidence>
<dbReference type="InterPro" id="IPR043502">
    <property type="entry name" value="DNA/RNA_pol_sf"/>
</dbReference>
<sequence length="496" mass="55366">MVWIALHFHHFVLDTLTPHWRTDPAFIYASQGRSARVVVACSPLARQAGVRLGMPLSSAQGLLPQALAQPHTPRLLAQRLNKITTQLLPYTPCLVQANAYTLLLEVSASLRLFGGIHSLRSKIRQTLRQAGLSYRLASSCVSQAAWLLATHPGSHIRHALAPHTLARRLDKLLCLHLPAAQPYLDWLEGIGCRHLGMLRQLSRAELQRRTSPNLLQALDCVYGKTPDTSLAWFIPPDHFHQQLELPVPGVRSETLSIAAQRLLHDLCAWLEQTKRAATRISLILEHDARRYTTTRTTLTLQSAQPLWQAEDWLRLLNAQLTHLPLPAPVLSLHLQTQILQARPTTSAALLPNAKGAGTAGFHETLDLLAARLGHEAILQAAPRQDHRPEIANNWIPLQANRTSKPALASCRFVESQTPRPAWLLETPTPLASQGSRPFHNGPLMLKQGPERIEDGWWSAPIRRDYYVAQSSQGACYWVFYTDQGDKPGWFLHGLFG</sequence>
<dbReference type="Pfam" id="PF00817">
    <property type="entry name" value="IMS"/>
    <property type="match status" value="1"/>
</dbReference>
<dbReference type="InterPro" id="IPR050356">
    <property type="entry name" value="SulA_CellDiv_inhibitor"/>
</dbReference>
<protein>
    <submittedName>
        <fullName evidence="4">DNA polymerase Y family protein</fullName>
    </submittedName>
</protein>